<keyword evidence="3" id="KW-0520">NAD</keyword>
<dbReference type="SUPFAM" id="SSF51735">
    <property type="entry name" value="NAD(P)-binding Rossmann-fold domains"/>
    <property type="match status" value="1"/>
</dbReference>
<dbReference type="PANTHER" id="PTHR24321">
    <property type="entry name" value="DEHYDROGENASES, SHORT CHAIN"/>
    <property type="match status" value="1"/>
</dbReference>
<evidence type="ECO:0000313" key="5">
    <source>
        <dbReference type="EMBL" id="OWJ81135.1"/>
    </source>
</evidence>
<protein>
    <submittedName>
        <fullName evidence="5">2-deoxy-D-gluconate 3-dehydrogenase</fullName>
    </submittedName>
</protein>
<dbReference type="Proteomes" id="UP000196640">
    <property type="component" value="Unassembled WGS sequence"/>
</dbReference>
<feature type="domain" description="Ketoreductase" evidence="4">
    <location>
        <begin position="9"/>
        <end position="174"/>
    </location>
</feature>
<dbReference type="InterPro" id="IPR057326">
    <property type="entry name" value="KR_dom"/>
</dbReference>
<dbReference type="InterPro" id="IPR002347">
    <property type="entry name" value="SDR_fam"/>
</dbReference>
<dbReference type="STRING" id="366616.CG51_00320"/>
<dbReference type="FunFam" id="3.40.50.720:FF:000084">
    <property type="entry name" value="Short-chain dehydrogenase reductase"/>
    <property type="match status" value="1"/>
</dbReference>
<gene>
    <name evidence="5" type="ORF">CDV52_19260</name>
</gene>
<dbReference type="PRINTS" id="PR00081">
    <property type="entry name" value="GDHRDH"/>
</dbReference>
<sequence length="259" mass="27097">MSWLELRDRVIVVTGATGGIGRAMVSAFSGQGARVVLLDIDRAGTESAAAELGGVLALTCDMGDPEAVASAAGQVERELGGADVLVNNAAILRPGALEHLAVADWEAMLRINLTGYLLASQEFGRAMLERGEGAIVHVASIAGTQPQPQSGAYSPSKAATLMLSRQLAQEWGPRGVRSNTVSPGLVMTPMSAAFYADAEVKSRREEMVPLRRIAGPEDMADVALFLASRRASYVSGQDIVVDGGLSQSLMGFVPRPGYA</sequence>
<dbReference type="SMART" id="SM00822">
    <property type="entry name" value="PKS_KR"/>
    <property type="match status" value="1"/>
</dbReference>
<reference evidence="5 6" key="1">
    <citation type="submission" date="2016-11" db="EMBL/GenBank/DDBJ databases">
        <title>Comparison of Traditional DNA-DNA Hybridization with In Silico Genomic Analysis.</title>
        <authorList>
            <person name="Nicholson A.C."/>
            <person name="Sammons S."/>
            <person name="Humrighouse B.W."/>
            <person name="Graziano J."/>
            <person name="Lasker B."/>
            <person name="Whitney A.M."/>
            <person name="Mcquiston J.R."/>
        </authorList>
    </citation>
    <scope>NUCLEOTIDE SEQUENCE [LARGE SCALE GENOMIC DNA]</scope>
    <source>
        <strain evidence="5 6">H2381</strain>
    </source>
</reference>
<dbReference type="RefSeq" id="WP_088234081.1">
    <property type="nucleotide sequence ID" value="NZ_CALUEG010000018.1"/>
</dbReference>
<comment type="caution">
    <text evidence="5">The sequence shown here is derived from an EMBL/GenBank/DDBJ whole genome shotgun (WGS) entry which is preliminary data.</text>
</comment>
<dbReference type="Pfam" id="PF13561">
    <property type="entry name" value="adh_short_C2"/>
    <property type="match status" value="1"/>
</dbReference>
<dbReference type="OrthoDB" id="9779623at2"/>
<evidence type="ECO:0000259" key="4">
    <source>
        <dbReference type="SMART" id="SM00822"/>
    </source>
</evidence>
<comment type="similarity">
    <text evidence="1">Belongs to the short-chain dehydrogenases/reductases (SDR) family.</text>
</comment>
<dbReference type="InterPro" id="IPR036291">
    <property type="entry name" value="NAD(P)-bd_dom_sf"/>
</dbReference>
<dbReference type="Gene3D" id="3.40.50.720">
    <property type="entry name" value="NAD(P)-binding Rossmann-like Domain"/>
    <property type="match status" value="1"/>
</dbReference>
<dbReference type="EMBL" id="NIPX01000046">
    <property type="protein sequence ID" value="OWJ81135.1"/>
    <property type="molecule type" value="Genomic_DNA"/>
</dbReference>
<dbReference type="CDD" id="cd05233">
    <property type="entry name" value="SDR_c"/>
    <property type="match status" value="1"/>
</dbReference>
<accession>A0A212AI93</accession>
<name>A0A212AI93_9RHOB</name>
<evidence type="ECO:0000256" key="1">
    <source>
        <dbReference type="ARBA" id="ARBA00006484"/>
    </source>
</evidence>
<dbReference type="PRINTS" id="PR00080">
    <property type="entry name" value="SDRFAMILY"/>
</dbReference>
<evidence type="ECO:0000256" key="3">
    <source>
        <dbReference type="ARBA" id="ARBA00023027"/>
    </source>
</evidence>
<keyword evidence="2" id="KW-0560">Oxidoreductase</keyword>
<dbReference type="NCBIfam" id="NF005559">
    <property type="entry name" value="PRK07231.1"/>
    <property type="match status" value="1"/>
</dbReference>
<organism evidence="5 6">
    <name type="scientific">Haematobacter missouriensis</name>
    <dbReference type="NCBI Taxonomy" id="366616"/>
    <lineage>
        <taxon>Bacteria</taxon>
        <taxon>Pseudomonadati</taxon>
        <taxon>Pseudomonadota</taxon>
        <taxon>Alphaproteobacteria</taxon>
        <taxon>Rhodobacterales</taxon>
        <taxon>Paracoccaceae</taxon>
        <taxon>Haematobacter</taxon>
    </lineage>
</organism>
<dbReference type="AlphaFoldDB" id="A0A212AI93"/>
<proteinExistence type="inferred from homology"/>
<dbReference type="PANTHER" id="PTHR24321:SF8">
    <property type="entry name" value="ESTRADIOL 17-BETA-DEHYDROGENASE 8-RELATED"/>
    <property type="match status" value="1"/>
</dbReference>
<dbReference type="GO" id="GO:0016491">
    <property type="term" value="F:oxidoreductase activity"/>
    <property type="evidence" value="ECO:0007669"/>
    <property type="project" value="UniProtKB-KW"/>
</dbReference>
<evidence type="ECO:0000313" key="6">
    <source>
        <dbReference type="Proteomes" id="UP000196640"/>
    </source>
</evidence>
<evidence type="ECO:0000256" key="2">
    <source>
        <dbReference type="ARBA" id="ARBA00023002"/>
    </source>
</evidence>